<dbReference type="NCBIfam" id="TIGR01733">
    <property type="entry name" value="AA-adenyl-dom"/>
    <property type="match status" value="1"/>
</dbReference>
<comment type="caution">
    <text evidence="2">The sequence shown here is derived from an EMBL/GenBank/DDBJ whole genome shotgun (WGS) entry which is preliminary data.</text>
</comment>
<dbReference type="GO" id="GO:0043041">
    <property type="term" value="P:amino acid activation for nonribosomal peptide biosynthetic process"/>
    <property type="evidence" value="ECO:0007669"/>
    <property type="project" value="TreeGrafter"/>
</dbReference>
<dbReference type="GO" id="GO:0031177">
    <property type="term" value="F:phosphopantetheine binding"/>
    <property type="evidence" value="ECO:0007669"/>
    <property type="project" value="TreeGrafter"/>
</dbReference>
<protein>
    <submittedName>
        <fullName evidence="2">Amino acid adenylation domain-containing protein</fullName>
    </submittedName>
</protein>
<dbReference type="GO" id="GO:0044550">
    <property type="term" value="P:secondary metabolite biosynthetic process"/>
    <property type="evidence" value="ECO:0007669"/>
    <property type="project" value="TreeGrafter"/>
</dbReference>
<dbReference type="CDD" id="cd05930">
    <property type="entry name" value="A_NRPS"/>
    <property type="match status" value="1"/>
</dbReference>
<dbReference type="Gene3D" id="3.30.300.30">
    <property type="match status" value="1"/>
</dbReference>
<dbReference type="Proteomes" id="UP000321412">
    <property type="component" value="Unassembled WGS sequence"/>
</dbReference>
<dbReference type="SUPFAM" id="SSF56801">
    <property type="entry name" value="Acetyl-CoA synthetase-like"/>
    <property type="match status" value="1"/>
</dbReference>
<evidence type="ECO:0000259" key="1">
    <source>
        <dbReference type="Pfam" id="PF00501"/>
    </source>
</evidence>
<name>A0A5C6X114_9DELT</name>
<gene>
    <name evidence="2" type="ORF">FRC98_20170</name>
</gene>
<dbReference type="PANTHER" id="PTHR45527:SF1">
    <property type="entry name" value="FATTY ACID SYNTHASE"/>
    <property type="match status" value="1"/>
</dbReference>
<dbReference type="InterPro" id="IPR010071">
    <property type="entry name" value="AA_adenyl_dom"/>
</dbReference>
<organism evidence="2 3">
    <name type="scientific">Lujinxingia vulgaris</name>
    <dbReference type="NCBI Taxonomy" id="2600176"/>
    <lineage>
        <taxon>Bacteria</taxon>
        <taxon>Deltaproteobacteria</taxon>
        <taxon>Bradymonadales</taxon>
        <taxon>Lujinxingiaceae</taxon>
        <taxon>Lujinxingia</taxon>
    </lineage>
</organism>
<dbReference type="InterPro" id="IPR042099">
    <property type="entry name" value="ANL_N_sf"/>
</dbReference>
<feature type="domain" description="AMP-dependent synthetase/ligase" evidence="1">
    <location>
        <begin position="10"/>
        <end position="387"/>
    </location>
</feature>
<dbReference type="EMBL" id="VOSM01000018">
    <property type="protein sequence ID" value="TXD33913.1"/>
    <property type="molecule type" value="Genomic_DNA"/>
</dbReference>
<dbReference type="OrthoDB" id="9757540at2"/>
<keyword evidence="3" id="KW-1185">Reference proteome</keyword>
<dbReference type="PROSITE" id="PS00455">
    <property type="entry name" value="AMP_BINDING"/>
    <property type="match status" value="1"/>
</dbReference>
<proteinExistence type="predicted"/>
<dbReference type="AlphaFoldDB" id="A0A5C6X114"/>
<dbReference type="PANTHER" id="PTHR45527">
    <property type="entry name" value="NONRIBOSOMAL PEPTIDE SYNTHETASE"/>
    <property type="match status" value="1"/>
</dbReference>
<dbReference type="InterPro" id="IPR000873">
    <property type="entry name" value="AMP-dep_synth/lig_dom"/>
</dbReference>
<evidence type="ECO:0000313" key="2">
    <source>
        <dbReference type="EMBL" id="TXD33913.1"/>
    </source>
</evidence>
<sequence length="536" mass="57957">MPSIIESIIRTATAAPDHPALVLGESQWSYGELLAELSRIACAILSAAPSEGPGVVGIAGESSLSAHTGILASWAAGAAYTPLNPHHPLNRRLDITRRARLHTLVVGPDALDDLDAFLTLAPRPLTVVMPELDAQATLVAAHPRHHFMFKGDLPDVPLPDAPLPDAWRHTEAGELAYLLFTSGSTGEPKGVPITHANARAYLEHASQAWPLSPEDRVSRTFDLTFDLSIHDLLTTFSAGATLYPLTRRDRLSPGRFILHHRLTRFFCVPTLAAAMARHGQLREGALDTLSTVLFCGEALPLATARAFARAAPQANLFNLYGPTEATIAICAHPLDGAALEATDGLAPLGRPFPDHEAVVVDPSGTPLPSGEPGELWLRGPQVFSGYWEDAERTALAFAHNAADPTRAFYRTGDRVIAEPGGLLHFIGRVDDQLKLRGHRVEPAEVEAALSRALGHSQLASLPWPPPPEPPDHLVALFAHASELTPSEEQALRRRLEDELPPYMVPERFVALPTLPINSNGKLDRRALALYLKSLER</sequence>
<dbReference type="Pfam" id="PF00501">
    <property type="entry name" value="AMP-binding"/>
    <property type="match status" value="1"/>
</dbReference>
<dbReference type="InterPro" id="IPR020845">
    <property type="entry name" value="AMP-binding_CS"/>
</dbReference>
<dbReference type="GO" id="GO:0005737">
    <property type="term" value="C:cytoplasm"/>
    <property type="evidence" value="ECO:0007669"/>
    <property type="project" value="TreeGrafter"/>
</dbReference>
<dbReference type="Gene3D" id="3.40.50.12780">
    <property type="entry name" value="N-terminal domain of ligase-like"/>
    <property type="match status" value="1"/>
</dbReference>
<dbReference type="RefSeq" id="WP_146983371.1">
    <property type="nucleotide sequence ID" value="NZ_VOSM01000018.1"/>
</dbReference>
<dbReference type="InterPro" id="IPR045851">
    <property type="entry name" value="AMP-bd_C_sf"/>
</dbReference>
<accession>A0A5C6X114</accession>
<reference evidence="2 3" key="1">
    <citation type="submission" date="2019-08" db="EMBL/GenBank/DDBJ databases">
        <title>Bradymonadales sp. TMQ4.</title>
        <authorList>
            <person name="Liang Q."/>
        </authorList>
    </citation>
    <scope>NUCLEOTIDE SEQUENCE [LARGE SCALE GENOMIC DNA]</scope>
    <source>
        <strain evidence="2 3">TMQ4</strain>
    </source>
</reference>
<evidence type="ECO:0000313" key="3">
    <source>
        <dbReference type="Proteomes" id="UP000321412"/>
    </source>
</evidence>